<evidence type="ECO:0000259" key="1">
    <source>
        <dbReference type="Pfam" id="PF01872"/>
    </source>
</evidence>
<reference evidence="2 3" key="1">
    <citation type="journal article" date="2019" name="Int. J. Syst. Evol. Microbiol.">
        <title>The Global Catalogue of Microorganisms (GCM) 10K type strain sequencing project: providing services to taxonomists for standard genome sequencing and annotation.</title>
        <authorList>
            <consortium name="The Broad Institute Genomics Platform"/>
            <consortium name="The Broad Institute Genome Sequencing Center for Infectious Disease"/>
            <person name="Wu L."/>
            <person name="Ma J."/>
        </authorList>
    </citation>
    <scope>NUCLEOTIDE SEQUENCE [LARGE SCALE GENOMIC DNA]</scope>
    <source>
        <strain evidence="2 3">JCM 15933</strain>
    </source>
</reference>
<dbReference type="Proteomes" id="UP001501470">
    <property type="component" value="Unassembled WGS sequence"/>
</dbReference>
<dbReference type="InterPro" id="IPR050765">
    <property type="entry name" value="Riboflavin_Biosynth_HTPR"/>
</dbReference>
<feature type="domain" description="Bacterial bifunctional deaminase-reductase C-terminal" evidence="1">
    <location>
        <begin position="6"/>
        <end position="187"/>
    </location>
</feature>
<evidence type="ECO:0000313" key="2">
    <source>
        <dbReference type="EMBL" id="GAA1528171.1"/>
    </source>
</evidence>
<dbReference type="Pfam" id="PF01872">
    <property type="entry name" value="RibD_C"/>
    <property type="match status" value="1"/>
</dbReference>
<accession>A0ABN2AVC5</accession>
<protein>
    <submittedName>
        <fullName evidence="2">Dihydrofolate reductase family protein</fullName>
    </submittedName>
</protein>
<dbReference type="InterPro" id="IPR024072">
    <property type="entry name" value="DHFR-like_dom_sf"/>
</dbReference>
<dbReference type="InterPro" id="IPR002734">
    <property type="entry name" value="RibDG_C"/>
</dbReference>
<comment type="caution">
    <text evidence="2">The sequence shown here is derived from an EMBL/GenBank/DDBJ whole genome shotgun (WGS) entry which is preliminary data.</text>
</comment>
<dbReference type="EMBL" id="BAAAQD010000010">
    <property type="protein sequence ID" value="GAA1528171.1"/>
    <property type="molecule type" value="Genomic_DNA"/>
</dbReference>
<evidence type="ECO:0000313" key="3">
    <source>
        <dbReference type="Proteomes" id="UP001501470"/>
    </source>
</evidence>
<sequence>MSDMRKLTYLVAATLDGFIAGPDGQFDFLGFEDDSAAAIIASWPETLPTHARVPLGLEGVPNKRFDTVVMGRGTYEPGLAIGITSPYRHLEQFVFSRTLTDVDPTVTFLGADTDPAELVRDLKRREGLDIWLCGGGALASQLVGEIDELILKVNPVAIGSGVPLFAAPFKPMPFRLAGTRTFDTGVAFMTYERVTP</sequence>
<gene>
    <name evidence="2" type="ORF">GCM10009827_051690</name>
</gene>
<organism evidence="2 3">
    <name type="scientific">Dactylosporangium maewongense</name>
    <dbReference type="NCBI Taxonomy" id="634393"/>
    <lineage>
        <taxon>Bacteria</taxon>
        <taxon>Bacillati</taxon>
        <taxon>Actinomycetota</taxon>
        <taxon>Actinomycetes</taxon>
        <taxon>Micromonosporales</taxon>
        <taxon>Micromonosporaceae</taxon>
        <taxon>Dactylosporangium</taxon>
    </lineage>
</organism>
<keyword evidence="3" id="KW-1185">Reference proteome</keyword>
<proteinExistence type="predicted"/>
<dbReference type="PANTHER" id="PTHR38011">
    <property type="entry name" value="DIHYDROFOLATE REDUCTASE FAMILY PROTEIN (AFU_ORTHOLOGUE AFUA_8G06820)"/>
    <property type="match status" value="1"/>
</dbReference>
<dbReference type="SUPFAM" id="SSF53597">
    <property type="entry name" value="Dihydrofolate reductase-like"/>
    <property type="match status" value="1"/>
</dbReference>
<dbReference type="PANTHER" id="PTHR38011:SF11">
    <property type="entry name" value="2,5-DIAMINO-6-RIBOSYLAMINO-4(3H)-PYRIMIDINONE 5'-PHOSPHATE REDUCTASE"/>
    <property type="match status" value="1"/>
</dbReference>
<dbReference type="Gene3D" id="3.40.430.10">
    <property type="entry name" value="Dihydrofolate Reductase, subunit A"/>
    <property type="match status" value="1"/>
</dbReference>
<name>A0ABN2AVC5_9ACTN</name>